<feature type="binding site" evidence="6">
    <location>
        <position position="235"/>
    </location>
    <ligand>
        <name>a divalent metal cation</name>
        <dbReference type="ChEBI" id="CHEBI:60240"/>
        <label>1</label>
    </ligand>
</feature>
<dbReference type="PROSITE" id="PS00680">
    <property type="entry name" value="MAP_1"/>
    <property type="match status" value="1"/>
</dbReference>
<name>A0AAW7Z838_9ALTE</name>
<feature type="binding site" evidence="6">
    <location>
        <position position="204"/>
    </location>
    <ligand>
        <name>a divalent metal cation</name>
        <dbReference type="ChEBI" id="CHEBI:60240"/>
        <label>2</label>
        <note>catalytic</note>
    </ligand>
</feature>
<dbReference type="GO" id="GO:0004239">
    <property type="term" value="F:initiator methionyl aminopeptidase activity"/>
    <property type="evidence" value="ECO:0007669"/>
    <property type="project" value="UniProtKB-UniRule"/>
</dbReference>
<evidence type="ECO:0000256" key="6">
    <source>
        <dbReference type="HAMAP-Rule" id="MF_01974"/>
    </source>
</evidence>
<feature type="binding site" evidence="6">
    <location>
        <position position="235"/>
    </location>
    <ligand>
        <name>a divalent metal cation</name>
        <dbReference type="ChEBI" id="CHEBI:60240"/>
        <label>2</label>
        <note>catalytic</note>
    </ligand>
</feature>
<dbReference type="CDD" id="cd01086">
    <property type="entry name" value="MetAP1"/>
    <property type="match status" value="1"/>
</dbReference>
<dbReference type="Gene3D" id="3.90.230.10">
    <property type="entry name" value="Creatinase/methionine aminopeptidase superfamily"/>
    <property type="match status" value="1"/>
</dbReference>
<comment type="caution">
    <text evidence="9">The sequence shown here is derived from an EMBL/GenBank/DDBJ whole genome shotgun (WGS) entry which is preliminary data.</text>
</comment>
<keyword evidence="2 6" id="KW-0031">Aminopeptidase</keyword>
<dbReference type="InterPro" id="IPR000994">
    <property type="entry name" value="Pept_M24"/>
</dbReference>
<feature type="binding site" evidence="6">
    <location>
        <position position="108"/>
    </location>
    <ligand>
        <name>a divalent metal cation</name>
        <dbReference type="ChEBI" id="CHEBI:60240"/>
        <label>1</label>
    </ligand>
</feature>
<dbReference type="AlphaFoldDB" id="A0AAW7Z838"/>
<dbReference type="EMBL" id="JAUOQI010000021">
    <property type="protein sequence ID" value="MDO6579555.1"/>
    <property type="molecule type" value="Genomic_DNA"/>
</dbReference>
<reference evidence="9" key="1">
    <citation type="submission" date="2023-07" db="EMBL/GenBank/DDBJ databases">
        <title>Genome content predicts the carbon catabolic preferences of heterotrophic bacteria.</title>
        <authorList>
            <person name="Gralka M."/>
        </authorList>
    </citation>
    <scope>NUCLEOTIDE SEQUENCE</scope>
    <source>
        <strain evidence="9">F2M12</strain>
    </source>
</reference>
<comment type="subunit">
    <text evidence="6">Monomer.</text>
</comment>
<evidence type="ECO:0000256" key="3">
    <source>
        <dbReference type="ARBA" id="ARBA00022670"/>
    </source>
</evidence>
<dbReference type="GO" id="GO:0046872">
    <property type="term" value="F:metal ion binding"/>
    <property type="evidence" value="ECO:0007669"/>
    <property type="project" value="UniProtKB-UniRule"/>
</dbReference>
<dbReference type="InterPro" id="IPR001714">
    <property type="entry name" value="Pept_M24_MAP"/>
</dbReference>
<feature type="binding site" evidence="6">
    <location>
        <position position="178"/>
    </location>
    <ligand>
        <name>substrate</name>
    </ligand>
</feature>
<keyword evidence="4 6" id="KW-0479">Metal-binding</keyword>
<feature type="domain" description="Peptidase M24" evidence="8">
    <location>
        <begin position="13"/>
        <end position="242"/>
    </location>
</feature>
<comment type="similarity">
    <text evidence="6">Belongs to the peptidase M24A family. Methionine aminopeptidase type 1 subfamily.</text>
</comment>
<evidence type="ECO:0000256" key="1">
    <source>
        <dbReference type="ARBA" id="ARBA00002521"/>
    </source>
</evidence>
<keyword evidence="3 6" id="KW-0645">Protease</keyword>
<keyword evidence="5 6" id="KW-0378">Hydrolase</keyword>
<evidence type="ECO:0000256" key="5">
    <source>
        <dbReference type="ARBA" id="ARBA00022801"/>
    </source>
</evidence>
<dbReference type="GO" id="GO:0005829">
    <property type="term" value="C:cytosol"/>
    <property type="evidence" value="ECO:0007669"/>
    <property type="project" value="TreeGrafter"/>
</dbReference>
<dbReference type="PANTHER" id="PTHR43330:SF27">
    <property type="entry name" value="METHIONINE AMINOPEPTIDASE"/>
    <property type="match status" value="1"/>
</dbReference>
<dbReference type="GO" id="GO:0070006">
    <property type="term" value="F:metalloaminopeptidase activity"/>
    <property type="evidence" value="ECO:0007669"/>
    <property type="project" value="UniProtKB-UniRule"/>
</dbReference>
<dbReference type="PANTHER" id="PTHR43330">
    <property type="entry name" value="METHIONINE AMINOPEPTIDASE"/>
    <property type="match status" value="1"/>
</dbReference>
<dbReference type="PRINTS" id="PR00599">
    <property type="entry name" value="MAPEPTIDASE"/>
</dbReference>
<dbReference type="RefSeq" id="WP_303539044.1">
    <property type="nucleotide sequence ID" value="NZ_JAUOQI010000021.1"/>
</dbReference>
<dbReference type="Pfam" id="PF00557">
    <property type="entry name" value="Peptidase_M24"/>
    <property type="match status" value="1"/>
</dbReference>
<comment type="function">
    <text evidence="1 6">Removes the N-terminal methionine from nascent proteins. The N-terminal methionine is often cleaved when the second residue in the primary sequence is small and uncharged (Met-Ala-, Cys, Gly, Pro, Ser, Thr, or Val). Requires deformylation of the N(alpha)-formylated initiator methionine before it can be hydrolyzed.</text>
</comment>
<dbReference type="EC" id="3.4.11.18" evidence="6 7"/>
<evidence type="ECO:0000256" key="7">
    <source>
        <dbReference type="RuleBase" id="RU003653"/>
    </source>
</evidence>
<dbReference type="GO" id="GO:0006508">
    <property type="term" value="P:proteolysis"/>
    <property type="evidence" value="ECO:0007669"/>
    <property type="project" value="UniProtKB-KW"/>
</dbReference>
<evidence type="ECO:0000256" key="2">
    <source>
        <dbReference type="ARBA" id="ARBA00022438"/>
    </source>
</evidence>
<dbReference type="InterPro" id="IPR036005">
    <property type="entry name" value="Creatinase/aminopeptidase-like"/>
</dbReference>
<proteinExistence type="inferred from homology"/>
<feature type="binding site" evidence="6">
    <location>
        <position position="108"/>
    </location>
    <ligand>
        <name>a divalent metal cation</name>
        <dbReference type="ChEBI" id="CHEBI:60240"/>
        <label>2</label>
        <note>catalytic</note>
    </ligand>
</feature>
<organism evidence="9 10">
    <name type="scientific">Alteromonas stellipolaris</name>
    <dbReference type="NCBI Taxonomy" id="233316"/>
    <lineage>
        <taxon>Bacteria</taxon>
        <taxon>Pseudomonadati</taxon>
        <taxon>Pseudomonadota</taxon>
        <taxon>Gammaproteobacteria</taxon>
        <taxon>Alteromonadales</taxon>
        <taxon>Alteromonadaceae</taxon>
        <taxon>Alteromonas/Salinimonas group</taxon>
        <taxon>Alteromonas</taxon>
    </lineage>
</organism>
<evidence type="ECO:0000313" key="10">
    <source>
        <dbReference type="Proteomes" id="UP001170717"/>
    </source>
</evidence>
<sequence length="256" mass="28054">MNNLVKSPSEISLMRESGKLLAKVFNELDSFMAPGITTLEIDSFVERFIVDCLKARPASKGQYGYQFVLNSSVNDVVCHGVPSAAKKLKNGDIVNIDITLEKNGYIADSSKMYAIGTVSPIAKKLIDVTYEAMYKGIETVKHGSTIGDIGFAIQQHAQKHGYSVVRDYCGHGIGKEMHEEPEIVHVGSAGTGLKLEAGMTFTIEPMINQGTYKTKLKKDGWTVVTRDKKLSAQWEHTVLVTATGAEVLTLRDSEPR</sequence>
<dbReference type="NCBIfam" id="TIGR00500">
    <property type="entry name" value="met_pdase_I"/>
    <property type="match status" value="1"/>
</dbReference>
<accession>A0AAW7Z838</accession>
<feature type="binding site" evidence="6">
    <location>
        <position position="79"/>
    </location>
    <ligand>
        <name>substrate</name>
    </ligand>
</feature>
<gene>
    <name evidence="6 9" type="primary">map</name>
    <name evidence="9" type="ORF">Q4527_19305</name>
</gene>
<evidence type="ECO:0000313" key="9">
    <source>
        <dbReference type="EMBL" id="MDO6579555.1"/>
    </source>
</evidence>
<dbReference type="InterPro" id="IPR002467">
    <property type="entry name" value="Pept_M24A_MAP1"/>
</dbReference>
<protein>
    <recommendedName>
        <fullName evidence="6 7">Methionine aminopeptidase</fullName>
        <shortName evidence="6">MAP</shortName>
        <shortName evidence="6">MetAP</shortName>
        <ecNumber evidence="6 7">3.4.11.18</ecNumber>
    </recommendedName>
    <alternativeName>
        <fullName evidence="6">Peptidase M</fullName>
    </alternativeName>
</protein>
<dbReference type="Proteomes" id="UP001170717">
    <property type="component" value="Unassembled WGS sequence"/>
</dbReference>
<evidence type="ECO:0000256" key="4">
    <source>
        <dbReference type="ARBA" id="ARBA00022723"/>
    </source>
</evidence>
<comment type="catalytic activity">
    <reaction evidence="6 7">
        <text>Release of N-terminal amino acids, preferentially methionine, from peptides and arylamides.</text>
        <dbReference type="EC" id="3.4.11.18"/>
    </reaction>
</comment>
<comment type="cofactor">
    <cofactor evidence="6">
        <name>Co(2+)</name>
        <dbReference type="ChEBI" id="CHEBI:48828"/>
    </cofactor>
    <cofactor evidence="6">
        <name>Zn(2+)</name>
        <dbReference type="ChEBI" id="CHEBI:29105"/>
    </cofactor>
    <cofactor evidence="6">
        <name>Mn(2+)</name>
        <dbReference type="ChEBI" id="CHEBI:29035"/>
    </cofactor>
    <cofactor evidence="6">
        <name>Fe(2+)</name>
        <dbReference type="ChEBI" id="CHEBI:29033"/>
    </cofactor>
    <text evidence="6">Binds 2 divalent metal cations per subunit. Has a high-affinity and a low affinity metal-binding site. The true nature of the physiological cofactor is under debate. The enzyme is active with cobalt, zinc, manganese or divalent iron ions. Most likely, methionine aminopeptidases function as mononuclear Fe(2+)-metalloproteases under physiological conditions, and the catalytically relevant metal-binding site has been assigned to the histidine-containing high-affinity site.</text>
</comment>
<feature type="binding site" evidence="6">
    <location>
        <position position="171"/>
    </location>
    <ligand>
        <name>a divalent metal cation</name>
        <dbReference type="ChEBI" id="CHEBI:60240"/>
        <label>2</label>
        <note>catalytic</note>
    </ligand>
</feature>
<evidence type="ECO:0000259" key="8">
    <source>
        <dbReference type="Pfam" id="PF00557"/>
    </source>
</evidence>
<dbReference type="SUPFAM" id="SSF55920">
    <property type="entry name" value="Creatinase/aminopeptidase"/>
    <property type="match status" value="1"/>
</dbReference>
<feature type="binding site" evidence="6">
    <location>
        <position position="97"/>
    </location>
    <ligand>
        <name>a divalent metal cation</name>
        <dbReference type="ChEBI" id="CHEBI:60240"/>
        <label>1</label>
    </ligand>
</feature>
<dbReference type="HAMAP" id="MF_01974">
    <property type="entry name" value="MetAP_1"/>
    <property type="match status" value="1"/>
</dbReference>